<comment type="caution">
    <text evidence="6">The sequence shown here is derived from an EMBL/GenBank/DDBJ whole genome shotgun (WGS) entry which is preliminary data.</text>
</comment>
<evidence type="ECO:0000313" key="6">
    <source>
        <dbReference type="EMBL" id="ESQ93843.1"/>
    </source>
</evidence>
<evidence type="ECO:0000256" key="5">
    <source>
        <dbReference type="HAMAP-Rule" id="MF_00373"/>
    </source>
</evidence>
<organism evidence="6 7">
    <name type="scientific">Asticcacaulis benevestitus DSM 16100 = ATCC BAA-896</name>
    <dbReference type="NCBI Taxonomy" id="1121022"/>
    <lineage>
        <taxon>Bacteria</taxon>
        <taxon>Pseudomonadati</taxon>
        <taxon>Pseudomonadota</taxon>
        <taxon>Alphaproteobacteria</taxon>
        <taxon>Caulobacterales</taxon>
        <taxon>Caulobacteraceae</taxon>
        <taxon>Asticcacaulis</taxon>
    </lineage>
</organism>
<dbReference type="PATRIC" id="fig|1121022.4.peg.776"/>
<dbReference type="AlphaFoldDB" id="V4RRM1"/>
<dbReference type="NCBIfam" id="TIGR00009">
    <property type="entry name" value="L28"/>
    <property type="match status" value="1"/>
</dbReference>
<dbReference type="Gene3D" id="2.30.170.40">
    <property type="entry name" value="Ribosomal protein L28/L24"/>
    <property type="match status" value="1"/>
</dbReference>
<evidence type="ECO:0000256" key="1">
    <source>
        <dbReference type="ARBA" id="ARBA00008760"/>
    </source>
</evidence>
<keyword evidence="2 5" id="KW-0689">Ribosomal protein</keyword>
<dbReference type="InterPro" id="IPR001383">
    <property type="entry name" value="Ribosomal_bL28_bact-type"/>
</dbReference>
<dbReference type="GO" id="GO:0022625">
    <property type="term" value="C:cytosolic large ribosomal subunit"/>
    <property type="evidence" value="ECO:0007669"/>
    <property type="project" value="TreeGrafter"/>
</dbReference>
<sequence length="144" mass="15834">MARLGAYGKKSRFTLDLAVSFAYRTASRAMDTASFRAPLFVLTEGNPMSRRCELTGVGPMVGHSVSHSNIKTKRRFLPSLRQINLASDALGTTFRLKISNAALRTLDYKGGLDAFIVKADDADLSIRARRLKKQIKDKLAETAA</sequence>
<dbReference type="HAMAP" id="MF_00373">
    <property type="entry name" value="Ribosomal_bL28"/>
    <property type="match status" value="1"/>
</dbReference>
<dbReference type="eggNOG" id="COG0227">
    <property type="taxonomic scope" value="Bacteria"/>
</dbReference>
<keyword evidence="3 5" id="KW-0687">Ribonucleoprotein</keyword>
<dbReference type="STRING" id="1121022.GCA_000376105_00092"/>
<keyword evidence="7" id="KW-1185">Reference proteome</keyword>
<accession>V4RRM1</accession>
<reference evidence="6 7" key="1">
    <citation type="journal article" date="2014" name="Nature">
        <title>Sequential evolution of bacterial morphology by co-option of a developmental regulator.</title>
        <authorList>
            <person name="Jiang C."/>
            <person name="Brown P.J."/>
            <person name="Ducret A."/>
            <person name="Brun Y.V."/>
        </authorList>
    </citation>
    <scope>NUCLEOTIDE SEQUENCE [LARGE SCALE GENOMIC DNA]</scope>
    <source>
        <strain evidence="6 7">DSM 16100</strain>
    </source>
</reference>
<evidence type="ECO:0000256" key="2">
    <source>
        <dbReference type="ARBA" id="ARBA00022980"/>
    </source>
</evidence>
<name>V4RRM1_9CAUL</name>
<dbReference type="EMBL" id="AWGB01000006">
    <property type="protein sequence ID" value="ESQ93843.1"/>
    <property type="molecule type" value="Genomic_DNA"/>
</dbReference>
<dbReference type="InterPro" id="IPR026569">
    <property type="entry name" value="Ribosomal_bL28"/>
</dbReference>
<comment type="similarity">
    <text evidence="1 5">Belongs to the bacterial ribosomal protein bL28 family.</text>
</comment>
<dbReference type="InterPro" id="IPR037147">
    <property type="entry name" value="Ribosomal_bL28_sf"/>
</dbReference>
<dbReference type="Pfam" id="PF00830">
    <property type="entry name" value="Ribosomal_L28"/>
    <property type="match status" value="1"/>
</dbReference>
<gene>
    <name evidence="5" type="primary">rpmB</name>
    <name evidence="6" type="ORF">ABENE_03930</name>
</gene>
<protein>
    <recommendedName>
        <fullName evidence="4 5">Large ribosomal subunit protein bL28</fullName>
    </recommendedName>
</protein>
<dbReference type="SUPFAM" id="SSF143800">
    <property type="entry name" value="L28p-like"/>
    <property type="match status" value="1"/>
</dbReference>
<dbReference type="InterPro" id="IPR034704">
    <property type="entry name" value="Ribosomal_bL28/bL31-like_sf"/>
</dbReference>
<dbReference type="PANTHER" id="PTHR13528:SF2">
    <property type="entry name" value="LARGE RIBOSOMAL SUBUNIT PROTEIN BL28M"/>
    <property type="match status" value="1"/>
</dbReference>
<dbReference type="GO" id="GO:0003735">
    <property type="term" value="F:structural constituent of ribosome"/>
    <property type="evidence" value="ECO:0007669"/>
    <property type="project" value="InterPro"/>
</dbReference>
<evidence type="ECO:0000256" key="4">
    <source>
        <dbReference type="ARBA" id="ARBA00035174"/>
    </source>
</evidence>
<dbReference type="Proteomes" id="UP000017837">
    <property type="component" value="Unassembled WGS sequence"/>
</dbReference>
<dbReference type="PANTHER" id="PTHR13528">
    <property type="entry name" value="39S RIBOSOMAL PROTEIN L28, MITOCHONDRIAL"/>
    <property type="match status" value="1"/>
</dbReference>
<evidence type="ECO:0000256" key="3">
    <source>
        <dbReference type="ARBA" id="ARBA00023274"/>
    </source>
</evidence>
<proteinExistence type="inferred from homology"/>
<evidence type="ECO:0000313" key="7">
    <source>
        <dbReference type="Proteomes" id="UP000017837"/>
    </source>
</evidence>
<dbReference type="GO" id="GO:0006412">
    <property type="term" value="P:translation"/>
    <property type="evidence" value="ECO:0007669"/>
    <property type="project" value="UniProtKB-UniRule"/>
</dbReference>